<dbReference type="PROSITE" id="PS51192">
    <property type="entry name" value="HELICASE_ATP_BIND_1"/>
    <property type="match status" value="1"/>
</dbReference>
<keyword evidence="2" id="KW-0378">Hydrolase</keyword>
<dbReference type="InterPro" id="IPR027417">
    <property type="entry name" value="P-loop_NTPase"/>
</dbReference>
<dbReference type="RefSeq" id="WP_305974802.1">
    <property type="nucleotide sequence ID" value="NZ_JAPJDZ010000012.1"/>
</dbReference>
<reference evidence="2 3" key="1">
    <citation type="submission" date="2022-11" db="EMBL/GenBank/DDBJ databases">
        <title>Viruses from the air-sea interface of a natural surface slick.</title>
        <authorList>
            <person name="Rahlff J."/>
            <person name="Holmfeldt K."/>
        </authorList>
    </citation>
    <scope>NUCLEOTIDE SEQUENCE [LARGE SCALE GENOMIC DNA]</scope>
    <source>
        <strain evidence="2 3">SMS4</strain>
    </source>
</reference>
<dbReference type="InterPro" id="IPR006935">
    <property type="entry name" value="Helicase/UvrB_N"/>
</dbReference>
<feature type="domain" description="Helicase ATP-binding" evidence="1">
    <location>
        <begin position="16"/>
        <end position="173"/>
    </location>
</feature>
<dbReference type="PANTHER" id="PTHR47396:SF1">
    <property type="entry name" value="ATP-DEPENDENT HELICASE IRC3-RELATED"/>
    <property type="match status" value="1"/>
</dbReference>
<dbReference type="SUPFAM" id="SSF52540">
    <property type="entry name" value="P-loop containing nucleoside triphosphate hydrolases"/>
    <property type="match status" value="1"/>
</dbReference>
<sequence length="452" mass="50773">MRLRYWQERCVSAAISRFNQGQKHFMVLATPGSGKTVMAASVAKQLFEESKIDYVVCFAPSVAVVKSMQSTFSNLLAKPMHGQLGAIGGVYTYQYLASSKTADWSFLTTNRVLVVFDEIHHCGGGEPELANAWGREVLRSLGSQAKYILSMTGTPWRSDLAPITLANYIDPDKTIHCDYVYGIADAIKDGVCRLPEVVLIDNDKLQVNEETYGSLKSAFEHSELRYSELLADEQALRYLLTKAVHQLQAARHEQPDAAGLVVASSVHEARRIKHILQSELNQSTVMVTYREPSSQAVIENFRTSDTQWIVSVSMVSEGTDIPRLRVCAHLSLVRTELFFRQVLGRVLRLMPGIANNKAWLISFAEKSLLEFAQRLQQDIPEEIIRFEKIESPENSEPFMKGESDFNVGQHPKIHPLGESWHCYSESTQDTVANSALLFSLKGSYRQQVFSIF</sequence>
<evidence type="ECO:0000313" key="3">
    <source>
        <dbReference type="Proteomes" id="UP001231109"/>
    </source>
</evidence>
<evidence type="ECO:0000259" key="1">
    <source>
        <dbReference type="PROSITE" id="PS51192"/>
    </source>
</evidence>
<dbReference type="Pfam" id="PF00271">
    <property type="entry name" value="Helicase_C"/>
    <property type="match status" value="1"/>
</dbReference>
<comment type="caution">
    <text evidence="2">The sequence shown here is derived from an EMBL/GenBank/DDBJ whole genome shotgun (WGS) entry which is preliminary data.</text>
</comment>
<evidence type="ECO:0000313" key="2">
    <source>
        <dbReference type="EMBL" id="MDP5135705.1"/>
    </source>
</evidence>
<dbReference type="InterPro" id="IPR014001">
    <property type="entry name" value="Helicase_ATP-bd"/>
</dbReference>
<proteinExistence type="predicted"/>
<dbReference type="PANTHER" id="PTHR47396">
    <property type="entry name" value="TYPE I RESTRICTION ENZYME ECOKI R PROTEIN"/>
    <property type="match status" value="1"/>
</dbReference>
<keyword evidence="2" id="KW-0067">ATP-binding</keyword>
<organism evidence="2 3">
    <name type="scientific">Rheinheimera baltica</name>
    <dbReference type="NCBI Taxonomy" id="67576"/>
    <lineage>
        <taxon>Bacteria</taxon>
        <taxon>Pseudomonadati</taxon>
        <taxon>Pseudomonadota</taxon>
        <taxon>Gammaproteobacteria</taxon>
        <taxon>Chromatiales</taxon>
        <taxon>Chromatiaceae</taxon>
        <taxon>Rheinheimera</taxon>
    </lineage>
</organism>
<dbReference type="InterPro" id="IPR001650">
    <property type="entry name" value="Helicase_C-like"/>
</dbReference>
<dbReference type="Gene3D" id="3.40.50.300">
    <property type="entry name" value="P-loop containing nucleotide triphosphate hydrolases"/>
    <property type="match status" value="2"/>
</dbReference>
<dbReference type="GO" id="GO:0004386">
    <property type="term" value="F:helicase activity"/>
    <property type="evidence" value="ECO:0007669"/>
    <property type="project" value="UniProtKB-KW"/>
</dbReference>
<dbReference type="SMART" id="SM00487">
    <property type="entry name" value="DEXDc"/>
    <property type="match status" value="1"/>
</dbReference>
<name>A0ABT9HY20_9GAMM</name>
<keyword evidence="3" id="KW-1185">Reference proteome</keyword>
<keyword evidence="2" id="KW-0347">Helicase</keyword>
<dbReference type="EMBL" id="JAPJDZ010000012">
    <property type="protein sequence ID" value="MDP5135705.1"/>
    <property type="molecule type" value="Genomic_DNA"/>
</dbReference>
<accession>A0ABT9HY20</accession>
<dbReference type="Proteomes" id="UP001231109">
    <property type="component" value="Unassembled WGS sequence"/>
</dbReference>
<dbReference type="InterPro" id="IPR050742">
    <property type="entry name" value="Helicase_Restrict-Modif_Enz"/>
</dbReference>
<keyword evidence="2" id="KW-0547">Nucleotide-binding</keyword>
<gene>
    <name evidence="2" type="ORF">ORJ04_07065</name>
</gene>
<protein>
    <submittedName>
        <fullName evidence="2">DEAD/DEAH box helicase family protein</fullName>
    </submittedName>
</protein>
<dbReference type="Pfam" id="PF04851">
    <property type="entry name" value="ResIII"/>
    <property type="match status" value="1"/>
</dbReference>